<accession>A0A0U5JAF5</accession>
<dbReference type="AlphaFoldDB" id="A0A0U5JAF5"/>
<proteinExistence type="predicted"/>
<protein>
    <submittedName>
        <fullName evidence="1">Uncharacterized protein</fullName>
    </submittedName>
</protein>
<dbReference type="Proteomes" id="UP000069902">
    <property type="component" value="Chromosome cPNK"/>
</dbReference>
<dbReference type="PATRIC" id="fig|389348.3.peg.227"/>
<dbReference type="KEGG" id="pnl:PNK_0196"/>
<dbReference type="InParanoid" id="A0A0U5JAF5"/>
<evidence type="ECO:0000313" key="1">
    <source>
        <dbReference type="EMBL" id="CUI15834.1"/>
    </source>
</evidence>
<evidence type="ECO:0000313" key="2">
    <source>
        <dbReference type="Proteomes" id="UP000069902"/>
    </source>
</evidence>
<reference evidence="2" key="1">
    <citation type="submission" date="2015-09" db="EMBL/GenBank/DDBJ databases">
        <authorList>
            <person name="Bertelli C."/>
        </authorList>
    </citation>
    <scope>NUCLEOTIDE SEQUENCE [LARGE SCALE GENOMIC DNA]</scope>
    <source>
        <strain evidence="2">KNic</strain>
    </source>
</reference>
<sequence length="265" mass="30333">MIVRENDAAAVYHMAEKADVNELKSLTTDERRIVHNIFKSIIDKQSIDQPIAPKQLSSIQAKLTNKEERKEKTFFEKVGNFFSSLFGLRISTQKLFNELQQTKSALAASHSQLKAINEKYKNIEVNTAEIKELIRFKNEFAAGKYAEMANLYASIGSEKEGKEKIAEKIKVIEEEIRSLQPTDPDLGSKQQILEKELLNNLKKMSKCEGGKWEMELKVNKDVWKKIADATKKHGMEEEILAKNEKQMSELIKEKQRLANLVANFS</sequence>
<name>A0A0U5JAF5_9BACT</name>
<organism evidence="1 2">
    <name type="scientific">Candidatus Protochlamydia naegleriophila</name>
    <dbReference type="NCBI Taxonomy" id="389348"/>
    <lineage>
        <taxon>Bacteria</taxon>
        <taxon>Pseudomonadati</taxon>
        <taxon>Chlamydiota</taxon>
        <taxon>Chlamydiia</taxon>
        <taxon>Parachlamydiales</taxon>
        <taxon>Parachlamydiaceae</taxon>
        <taxon>Candidatus Protochlamydia</taxon>
    </lineage>
</organism>
<dbReference type="RefSeq" id="WP_059059741.1">
    <property type="nucleotide sequence ID" value="NZ_LN879502.1"/>
</dbReference>
<dbReference type="EMBL" id="LN879502">
    <property type="protein sequence ID" value="CUI15834.1"/>
    <property type="molecule type" value="Genomic_DNA"/>
</dbReference>
<gene>
    <name evidence="1" type="ORF">PNK_0196</name>
</gene>
<keyword evidence="2" id="KW-1185">Reference proteome</keyword>